<accession>A0A075RMR7</accession>
<sequence>MSNKNGNNVLALLLGAAIGVGAGILFAPNKGSKTREKIKGNLNDWKIDLNNKLADYEEDIREKFSGSKEDLKQSVDNLLSNSSYKAEETILFLEEKLAELKKQNAKLQK</sequence>
<evidence type="ECO:0000313" key="2">
    <source>
        <dbReference type="Proteomes" id="UP000596329"/>
    </source>
</evidence>
<proteinExistence type="predicted"/>
<reference evidence="1 2" key="1">
    <citation type="submission" date="2020-07" db="EMBL/GenBank/DDBJ databases">
        <title>Genomic characterization of Flavobacterium psychrophilum strains.</title>
        <authorList>
            <person name="Castillo D."/>
            <person name="Jorgensen J."/>
            <person name="Middelboe M."/>
        </authorList>
    </citation>
    <scope>NUCLEOTIDE SEQUENCE [LARGE SCALE GENOMIC DNA]</scope>
    <source>
        <strain evidence="1 2">FPS-R7</strain>
    </source>
</reference>
<dbReference type="GeneID" id="66553607"/>
<dbReference type="AlphaFoldDB" id="A0A075RMR7"/>
<dbReference type="KEGG" id="fpv:IA03_12395"/>
<dbReference type="KEGG" id="fpq:IB65_12620"/>
<dbReference type="InterPro" id="IPR052928">
    <property type="entry name" value="Desiccation-related_membrane"/>
</dbReference>
<dbReference type="KEGG" id="fpk:IA06_12355"/>
<gene>
    <name evidence="1" type="ORF">H0H26_01210</name>
</gene>
<dbReference type="EMBL" id="CP059075">
    <property type="protein sequence ID" value="QRE04252.1"/>
    <property type="molecule type" value="Genomic_DNA"/>
</dbReference>
<dbReference type="Proteomes" id="UP000596329">
    <property type="component" value="Chromosome"/>
</dbReference>
<dbReference type="KEGG" id="fpw:IA04_12280"/>
<dbReference type="RefSeq" id="WP_011964581.1">
    <property type="nucleotide sequence ID" value="NZ_BCNG01000066.1"/>
</dbReference>
<dbReference type="InterPro" id="IPR024623">
    <property type="entry name" value="YtxH"/>
</dbReference>
<evidence type="ECO:0000313" key="1">
    <source>
        <dbReference type="EMBL" id="QRE04252.1"/>
    </source>
</evidence>
<dbReference type="KEGG" id="fpc:FPSM_02630"/>
<protein>
    <submittedName>
        <fullName evidence="1">YtxH domain-containing protein</fullName>
    </submittedName>
</protein>
<dbReference type="PANTHER" id="PTHR35792:SF2">
    <property type="entry name" value="GENERAL STRESS PROTEIN"/>
    <property type="match status" value="1"/>
</dbReference>
<dbReference type="PANTHER" id="PTHR35792">
    <property type="entry name" value="GENERAL STRESS PROTEIN"/>
    <property type="match status" value="1"/>
</dbReference>
<dbReference type="Pfam" id="PF12732">
    <property type="entry name" value="YtxH"/>
    <property type="match status" value="1"/>
</dbReference>
<dbReference type="OMA" id="HKTEEVI"/>
<organism evidence="1 2">
    <name type="scientific">Flavobacterium psychrophilum</name>
    <dbReference type="NCBI Taxonomy" id="96345"/>
    <lineage>
        <taxon>Bacteria</taxon>
        <taxon>Pseudomonadati</taxon>
        <taxon>Bacteroidota</taxon>
        <taxon>Flavobacteriia</taxon>
        <taxon>Flavobacteriales</taxon>
        <taxon>Flavobacteriaceae</taxon>
        <taxon>Flavobacterium</taxon>
    </lineage>
</organism>
<name>A0A075RMR7_FLAPS</name>